<keyword evidence="4" id="KW-1185">Reference proteome</keyword>
<dbReference type="InterPro" id="IPR018253">
    <property type="entry name" value="DnaJ_domain_CS"/>
</dbReference>
<dbReference type="Pfam" id="PF00226">
    <property type="entry name" value="DnaJ"/>
    <property type="match status" value="1"/>
</dbReference>
<dbReference type="AlphaFoldDB" id="A0AA38S6A3"/>
<dbReference type="InterPro" id="IPR001623">
    <property type="entry name" value="DnaJ_domain"/>
</dbReference>
<name>A0AA38S6A3_9PEZI</name>
<dbReference type="PROSITE" id="PS00636">
    <property type="entry name" value="DNAJ_1"/>
    <property type="match status" value="1"/>
</dbReference>
<dbReference type="PRINTS" id="PR00625">
    <property type="entry name" value="JDOMAIN"/>
</dbReference>
<evidence type="ECO:0000256" key="1">
    <source>
        <dbReference type="SAM" id="MobiDB-lite"/>
    </source>
</evidence>
<dbReference type="InterPro" id="IPR050817">
    <property type="entry name" value="DjlA_DnaK_co-chaperone"/>
</dbReference>
<dbReference type="InterPro" id="IPR036869">
    <property type="entry name" value="J_dom_sf"/>
</dbReference>
<dbReference type="Gene3D" id="1.10.287.110">
    <property type="entry name" value="DnaJ domain"/>
    <property type="match status" value="1"/>
</dbReference>
<organism evidence="3 4">
    <name type="scientific">Coniochaeta hoffmannii</name>
    <dbReference type="NCBI Taxonomy" id="91930"/>
    <lineage>
        <taxon>Eukaryota</taxon>
        <taxon>Fungi</taxon>
        <taxon>Dikarya</taxon>
        <taxon>Ascomycota</taxon>
        <taxon>Pezizomycotina</taxon>
        <taxon>Sordariomycetes</taxon>
        <taxon>Sordariomycetidae</taxon>
        <taxon>Coniochaetales</taxon>
        <taxon>Coniochaetaceae</taxon>
        <taxon>Coniochaeta</taxon>
    </lineage>
</organism>
<dbReference type="CDD" id="cd06257">
    <property type="entry name" value="DnaJ"/>
    <property type="match status" value="1"/>
</dbReference>
<dbReference type="PROSITE" id="PS50076">
    <property type="entry name" value="DNAJ_2"/>
    <property type="match status" value="1"/>
</dbReference>
<dbReference type="Proteomes" id="UP001174691">
    <property type="component" value="Unassembled WGS sequence"/>
</dbReference>
<dbReference type="SUPFAM" id="SSF46565">
    <property type="entry name" value="Chaperone J-domain"/>
    <property type="match status" value="1"/>
</dbReference>
<dbReference type="PANTHER" id="PTHR24074">
    <property type="entry name" value="CO-CHAPERONE PROTEIN DJLA"/>
    <property type="match status" value="1"/>
</dbReference>
<comment type="caution">
    <text evidence="3">The sequence shown here is derived from an EMBL/GenBank/DDBJ whole genome shotgun (WGS) entry which is preliminary data.</text>
</comment>
<evidence type="ECO:0000313" key="4">
    <source>
        <dbReference type="Proteomes" id="UP001174691"/>
    </source>
</evidence>
<evidence type="ECO:0000259" key="2">
    <source>
        <dbReference type="PROSITE" id="PS50076"/>
    </source>
</evidence>
<reference evidence="3" key="1">
    <citation type="submission" date="2022-07" db="EMBL/GenBank/DDBJ databases">
        <title>Fungi with potential for degradation of polypropylene.</title>
        <authorList>
            <person name="Gostincar C."/>
        </authorList>
    </citation>
    <scope>NUCLEOTIDE SEQUENCE</scope>
    <source>
        <strain evidence="3">EXF-13287</strain>
    </source>
</reference>
<feature type="region of interest" description="Disordered" evidence="1">
    <location>
        <begin position="136"/>
        <end position="224"/>
    </location>
</feature>
<feature type="domain" description="J" evidence="2">
    <location>
        <begin position="7"/>
        <end position="73"/>
    </location>
</feature>
<feature type="compositionally biased region" description="Basic and acidic residues" evidence="1">
    <location>
        <begin position="136"/>
        <end position="218"/>
    </location>
</feature>
<evidence type="ECO:0000313" key="3">
    <source>
        <dbReference type="EMBL" id="KAJ9150140.1"/>
    </source>
</evidence>
<protein>
    <recommendedName>
        <fullName evidence="2">J domain-containing protein</fullName>
    </recommendedName>
</protein>
<accession>A0AA38S6A3</accession>
<proteinExistence type="predicted"/>
<dbReference type="EMBL" id="JANBVN010000073">
    <property type="protein sequence ID" value="KAJ9150140.1"/>
    <property type="molecule type" value="Genomic_DNA"/>
</dbReference>
<sequence length="281" mass="33595">MQPPEPDYYAGLELSQPATQTEIKKAYRRLAIIHHPDKKAPGQDIDAAEFRKIQSAYEFLGDASRRAGYDLRYAGVQRNWDRYRQWQRAEEVKRARDEELKRAADKVTKARAEKEVRDRLVDEIWRRAEKAWRQEEARKTRSEEQVRQARAEEKARRAAEAREVRRRRTEERTRRRAEEQTRKRAEEEARKKAEEEAREREEEETRRRAEEQARRAEAQEEAEFARQQNPFALACLHPDIGKMHWQNGMADCTFCHFRTFCYWCPSCNIAACRTCRAKLPR</sequence>
<dbReference type="SMART" id="SM00271">
    <property type="entry name" value="DnaJ"/>
    <property type="match status" value="1"/>
</dbReference>
<gene>
    <name evidence="3" type="ORF">NKR19_g5365</name>
</gene>